<dbReference type="InterPro" id="IPR002123">
    <property type="entry name" value="Plipid/glycerol_acylTrfase"/>
</dbReference>
<dbReference type="CTD" id="56895"/>
<evidence type="ECO:0000256" key="1">
    <source>
        <dbReference type="ARBA" id="ARBA00008655"/>
    </source>
</evidence>
<dbReference type="SMART" id="SM00563">
    <property type="entry name" value="PlsC"/>
    <property type="match status" value="1"/>
</dbReference>
<dbReference type="RefSeq" id="XP_032829267.1">
    <property type="nucleotide sequence ID" value="XM_032973376.1"/>
</dbReference>
<feature type="transmembrane region" description="Helical" evidence="6">
    <location>
        <begin position="12"/>
        <end position="39"/>
    </location>
</feature>
<gene>
    <name evidence="9 10 11 12 13" type="primary">LOC116953295</name>
</gene>
<evidence type="ECO:0000313" key="11">
    <source>
        <dbReference type="RefSeq" id="XP_032829265.1"/>
    </source>
</evidence>
<dbReference type="AlphaFoldDB" id="A0AAJ7XCG6"/>
<evidence type="ECO:0000313" key="9">
    <source>
        <dbReference type="RefSeq" id="XP_032829263.1"/>
    </source>
</evidence>
<dbReference type="PANTHER" id="PTHR10983">
    <property type="entry name" value="1-ACYLGLYCEROL-3-PHOSPHATE ACYLTRANSFERASE-RELATED"/>
    <property type="match status" value="1"/>
</dbReference>
<name>A0AAJ7XCG6_PETMA</name>
<keyword evidence="6" id="KW-0812">Transmembrane</keyword>
<evidence type="ECO:0000256" key="5">
    <source>
        <dbReference type="ARBA" id="ARBA00023315"/>
    </source>
</evidence>
<organism evidence="8 11">
    <name type="scientific">Petromyzon marinus</name>
    <name type="common">Sea lamprey</name>
    <dbReference type="NCBI Taxonomy" id="7757"/>
    <lineage>
        <taxon>Eukaryota</taxon>
        <taxon>Metazoa</taxon>
        <taxon>Chordata</taxon>
        <taxon>Craniata</taxon>
        <taxon>Vertebrata</taxon>
        <taxon>Cyclostomata</taxon>
        <taxon>Hyperoartia</taxon>
        <taxon>Petromyzontiformes</taxon>
        <taxon>Petromyzontidae</taxon>
        <taxon>Petromyzon</taxon>
    </lineage>
</organism>
<dbReference type="Proteomes" id="UP001318040">
    <property type="component" value="Chromosome 51"/>
</dbReference>
<keyword evidence="5" id="KW-0012">Acyltransferase</keyword>
<proteinExistence type="inferred from homology"/>
<keyword evidence="4" id="KW-1208">Phospholipid metabolism</keyword>
<dbReference type="GO" id="GO:0012505">
    <property type="term" value="C:endomembrane system"/>
    <property type="evidence" value="ECO:0007669"/>
    <property type="project" value="TreeGrafter"/>
</dbReference>
<dbReference type="SUPFAM" id="SSF69593">
    <property type="entry name" value="Glycerol-3-phosphate (1)-acyltransferase"/>
    <property type="match status" value="1"/>
</dbReference>
<evidence type="ECO:0000256" key="3">
    <source>
        <dbReference type="ARBA" id="ARBA00023209"/>
    </source>
</evidence>
<dbReference type="Pfam" id="PF16076">
    <property type="entry name" value="Acyltransf_C"/>
    <property type="match status" value="1"/>
</dbReference>
<dbReference type="Pfam" id="PF01553">
    <property type="entry name" value="Acyltransferase"/>
    <property type="match status" value="1"/>
</dbReference>
<keyword evidence="3" id="KW-0444">Lipid biosynthesis</keyword>
<reference evidence="9 10" key="1">
    <citation type="submission" date="2025-04" db="UniProtKB">
        <authorList>
            <consortium name="RefSeq"/>
        </authorList>
    </citation>
    <scope>IDENTIFICATION</scope>
    <source>
        <tissue evidence="9 10">Sperm</tissue>
    </source>
</reference>
<dbReference type="RefSeq" id="XP_032829265.1">
    <property type="nucleotide sequence ID" value="XM_032973374.1"/>
</dbReference>
<keyword evidence="2" id="KW-0808">Transferase</keyword>
<dbReference type="CDD" id="cd07990">
    <property type="entry name" value="LPLAT_LCLAT1-like"/>
    <property type="match status" value="1"/>
</dbReference>
<dbReference type="GO" id="GO:0003841">
    <property type="term" value="F:1-acylglycerol-3-phosphate O-acyltransferase activity"/>
    <property type="evidence" value="ECO:0007669"/>
    <property type="project" value="TreeGrafter"/>
</dbReference>
<feature type="transmembrane region" description="Helical" evidence="6">
    <location>
        <begin position="336"/>
        <end position="356"/>
    </location>
</feature>
<evidence type="ECO:0000313" key="10">
    <source>
        <dbReference type="RefSeq" id="XP_032829264.1"/>
    </source>
</evidence>
<accession>A0AAJ7XCG6</accession>
<keyword evidence="3" id="KW-0443">Lipid metabolism</keyword>
<sequence>MGLSSFIKSQFVLHLLIGYIFLVSGLIVNLLQLCTLPLWPINRSLYRHVNCRLAYSHWSQLVLLLEWWSGTSCTIYTDPQTYEHFGKEHAIVVLNHNFEIDFLCGWTVCERFGVLGSSKVLAKKQLSYVPLIGWSWYFLEIVFCKRSWAEDSVTVARDLQRLRDYPENFWLLLHCEGTRFTPEKHAISMEVAERKGLPKLKHHLLPRTRGFALCVQNLRGTVPAIYDCTLNFRGHTKPSLLGVVYGRTYKADMCVRRIPMEDIPEDEKECGDWLNKLYKEKDDLQEDYEQSGKFPGQMFQPPRRPWVPLNWAFWASLLLSPLFHFAAGVATSGSALAIAGLIAVVIAASVGVRQLISVTEIDKGSSYGINQSKKGS</sequence>
<keyword evidence="8" id="KW-1185">Reference proteome</keyword>
<evidence type="ECO:0000259" key="7">
    <source>
        <dbReference type="SMART" id="SM00563"/>
    </source>
</evidence>
<evidence type="ECO:0000313" key="12">
    <source>
        <dbReference type="RefSeq" id="XP_032829266.1"/>
    </source>
</evidence>
<keyword evidence="6" id="KW-1133">Transmembrane helix</keyword>
<keyword evidence="6" id="KW-0472">Membrane</keyword>
<dbReference type="KEGG" id="pmrn:116953295"/>
<evidence type="ECO:0000256" key="6">
    <source>
        <dbReference type="SAM" id="Phobius"/>
    </source>
</evidence>
<dbReference type="GO" id="GO:0008654">
    <property type="term" value="P:phospholipid biosynthetic process"/>
    <property type="evidence" value="ECO:0007669"/>
    <property type="project" value="UniProtKB-KW"/>
</dbReference>
<dbReference type="PANTHER" id="PTHR10983:SF24">
    <property type="entry name" value="1-ACYLGLYCEROL-3-PHOSPHATE O-ACYLTRANSFERASE 3, ISOFORM E-RELATED"/>
    <property type="match status" value="1"/>
</dbReference>
<dbReference type="RefSeq" id="XP_032829263.1">
    <property type="nucleotide sequence ID" value="XM_032973372.1"/>
</dbReference>
<dbReference type="RefSeq" id="XP_032829266.1">
    <property type="nucleotide sequence ID" value="XM_032973375.1"/>
</dbReference>
<evidence type="ECO:0000313" key="13">
    <source>
        <dbReference type="RefSeq" id="XP_032829267.1"/>
    </source>
</evidence>
<keyword evidence="3" id="KW-0594">Phospholipid biosynthesis</keyword>
<evidence type="ECO:0000313" key="8">
    <source>
        <dbReference type="Proteomes" id="UP001318040"/>
    </source>
</evidence>
<protein>
    <submittedName>
        <fullName evidence="9 10">1-acyl-sn-glycerol-3-phosphate acyltransferase gamma-like</fullName>
    </submittedName>
</protein>
<feature type="transmembrane region" description="Helical" evidence="6">
    <location>
        <begin position="311"/>
        <end position="330"/>
    </location>
</feature>
<dbReference type="RefSeq" id="XP_032829264.1">
    <property type="nucleotide sequence ID" value="XM_032973373.1"/>
</dbReference>
<feature type="domain" description="Phospholipid/glycerol acyltransferase" evidence="7">
    <location>
        <begin position="90"/>
        <end position="212"/>
    </location>
</feature>
<comment type="similarity">
    <text evidence="1">Belongs to the 1-acyl-sn-glycerol-3-phosphate acyltransferase family.</text>
</comment>
<dbReference type="InterPro" id="IPR032098">
    <property type="entry name" value="Acyltransf_C"/>
</dbReference>
<evidence type="ECO:0000256" key="2">
    <source>
        <dbReference type="ARBA" id="ARBA00022679"/>
    </source>
</evidence>
<evidence type="ECO:0000256" key="4">
    <source>
        <dbReference type="ARBA" id="ARBA00023264"/>
    </source>
</evidence>